<sequence>MDYRDLDINAKINLRAMLQAWTRVAQQRFQQKEITPKVYGLITNRRGVQRTSLGKNYRFGQGERKWLKKRTWQLRDSWRSQVTAGNGGGAVQLSFPLYGRFVDMGVGRGVDYQLAKYARRKANGEELNRQPRRWYSKRKAFETHRLRELAARYYVTVPVDVIENALSTSITLTP</sequence>
<accession>A0A1S2VN54</accession>
<organism evidence="1 2">
    <name type="scientific">Arsenicibacter rosenii</name>
    <dbReference type="NCBI Taxonomy" id="1750698"/>
    <lineage>
        <taxon>Bacteria</taxon>
        <taxon>Pseudomonadati</taxon>
        <taxon>Bacteroidota</taxon>
        <taxon>Cytophagia</taxon>
        <taxon>Cytophagales</taxon>
        <taxon>Spirosomataceae</taxon>
        <taxon>Arsenicibacter</taxon>
    </lineage>
</organism>
<reference evidence="1 2" key="1">
    <citation type="submission" date="2016-10" db="EMBL/GenBank/DDBJ databases">
        <title>Arsenicibacter rosenii gen. nov., sp. nov., an efficient arsenic-methylating bacterium isolated from an arsenic-contaminated paddy soil.</title>
        <authorList>
            <person name="Huang K."/>
        </authorList>
    </citation>
    <scope>NUCLEOTIDE SEQUENCE [LARGE SCALE GENOMIC DNA]</scope>
    <source>
        <strain evidence="1 2">SM-1</strain>
    </source>
</reference>
<comment type="caution">
    <text evidence="1">The sequence shown here is derived from an EMBL/GenBank/DDBJ whole genome shotgun (WGS) entry which is preliminary data.</text>
</comment>
<proteinExistence type="predicted"/>
<evidence type="ECO:0008006" key="3">
    <source>
        <dbReference type="Google" id="ProtNLM"/>
    </source>
</evidence>
<dbReference type="OrthoDB" id="799931at2"/>
<dbReference type="Proteomes" id="UP000181790">
    <property type="component" value="Unassembled WGS sequence"/>
</dbReference>
<evidence type="ECO:0000313" key="1">
    <source>
        <dbReference type="EMBL" id="OIN59830.1"/>
    </source>
</evidence>
<dbReference type="RefSeq" id="WP_071502631.1">
    <property type="nucleotide sequence ID" value="NZ_MORL01000003.1"/>
</dbReference>
<evidence type="ECO:0000313" key="2">
    <source>
        <dbReference type="Proteomes" id="UP000181790"/>
    </source>
</evidence>
<dbReference type="AlphaFoldDB" id="A0A1S2VN54"/>
<protein>
    <recommendedName>
        <fullName evidence="3">Phage virion morphogenesis protein</fullName>
    </recommendedName>
</protein>
<dbReference type="EMBL" id="MORL01000003">
    <property type="protein sequence ID" value="OIN59830.1"/>
    <property type="molecule type" value="Genomic_DNA"/>
</dbReference>
<keyword evidence="2" id="KW-1185">Reference proteome</keyword>
<name>A0A1S2VN54_9BACT</name>
<gene>
    <name evidence="1" type="ORF">BLX24_08200</name>
</gene>